<protein>
    <recommendedName>
        <fullName evidence="3">Endonuclease/exonuclease/phosphatase domain-containing protein</fullName>
    </recommendedName>
</protein>
<dbReference type="STRING" id="1095629.A0A0C9WUR2"/>
<dbReference type="OrthoDB" id="2840473at2759"/>
<accession>A0A0C9WUR2</accession>
<dbReference type="InterPro" id="IPR036691">
    <property type="entry name" value="Endo/exonu/phosph_ase_sf"/>
</dbReference>
<proteinExistence type="predicted"/>
<gene>
    <name evidence="1" type="ORF">K443DRAFT_45635</name>
</gene>
<dbReference type="AlphaFoldDB" id="A0A0C9WUR2"/>
<dbReference type="Proteomes" id="UP000054477">
    <property type="component" value="Unassembled WGS sequence"/>
</dbReference>
<name>A0A0C9WUR2_9AGAR</name>
<keyword evidence="2" id="KW-1185">Reference proteome</keyword>
<evidence type="ECO:0000313" key="2">
    <source>
        <dbReference type="Proteomes" id="UP000054477"/>
    </source>
</evidence>
<evidence type="ECO:0008006" key="3">
    <source>
        <dbReference type="Google" id="ProtNLM"/>
    </source>
</evidence>
<dbReference type="SUPFAM" id="SSF56219">
    <property type="entry name" value="DNase I-like"/>
    <property type="match status" value="1"/>
</dbReference>
<dbReference type="Gene3D" id="3.60.10.10">
    <property type="entry name" value="Endonuclease/exonuclease/phosphatase"/>
    <property type="match status" value="1"/>
</dbReference>
<feature type="non-terminal residue" evidence="1">
    <location>
        <position position="102"/>
    </location>
</feature>
<evidence type="ECO:0000313" key="1">
    <source>
        <dbReference type="EMBL" id="KIJ96040.1"/>
    </source>
</evidence>
<reference evidence="2" key="2">
    <citation type="submission" date="2015-01" db="EMBL/GenBank/DDBJ databases">
        <title>Evolutionary Origins and Diversification of the Mycorrhizal Mutualists.</title>
        <authorList>
            <consortium name="DOE Joint Genome Institute"/>
            <consortium name="Mycorrhizal Genomics Consortium"/>
            <person name="Kohler A."/>
            <person name="Kuo A."/>
            <person name="Nagy L.G."/>
            <person name="Floudas D."/>
            <person name="Copeland A."/>
            <person name="Barry K.W."/>
            <person name="Cichocki N."/>
            <person name="Veneault-Fourrey C."/>
            <person name="LaButti K."/>
            <person name="Lindquist E.A."/>
            <person name="Lipzen A."/>
            <person name="Lundell T."/>
            <person name="Morin E."/>
            <person name="Murat C."/>
            <person name="Riley R."/>
            <person name="Ohm R."/>
            <person name="Sun H."/>
            <person name="Tunlid A."/>
            <person name="Henrissat B."/>
            <person name="Grigoriev I.V."/>
            <person name="Hibbett D.S."/>
            <person name="Martin F."/>
        </authorList>
    </citation>
    <scope>NUCLEOTIDE SEQUENCE [LARGE SCALE GENOMIC DNA]</scope>
    <source>
        <strain evidence="2">LaAM-08-1</strain>
    </source>
</reference>
<reference evidence="1 2" key="1">
    <citation type="submission" date="2014-04" db="EMBL/GenBank/DDBJ databases">
        <authorList>
            <consortium name="DOE Joint Genome Institute"/>
            <person name="Kuo A."/>
            <person name="Kohler A."/>
            <person name="Nagy L.G."/>
            <person name="Floudas D."/>
            <person name="Copeland A."/>
            <person name="Barry K.W."/>
            <person name="Cichocki N."/>
            <person name="Veneault-Fourrey C."/>
            <person name="LaButti K."/>
            <person name="Lindquist E.A."/>
            <person name="Lipzen A."/>
            <person name="Lundell T."/>
            <person name="Morin E."/>
            <person name="Murat C."/>
            <person name="Sun H."/>
            <person name="Tunlid A."/>
            <person name="Henrissat B."/>
            <person name="Grigoriev I.V."/>
            <person name="Hibbett D.S."/>
            <person name="Martin F."/>
            <person name="Nordberg H.P."/>
            <person name="Cantor M.N."/>
            <person name="Hua S.X."/>
        </authorList>
    </citation>
    <scope>NUCLEOTIDE SEQUENCE [LARGE SCALE GENOMIC DNA]</scope>
    <source>
        <strain evidence="1 2">LaAM-08-1</strain>
    </source>
</reference>
<organism evidence="1 2">
    <name type="scientific">Laccaria amethystina LaAM-08-1</name>
    <dbReference type="NCBI Taxonomy" id="1095629"/>
    <lineage>
        <taxon>Eukaryota</taxon>
        <taxon>Fungi</taxon>
        <taxon>Dikarya</taxon>
        <taxon>Basidiomycota</taxon>
        <taxon>Agaricomycotina</taxon>
        <taxon>Agaricomycetes</taxon>
        <taxon>Agaricomycetidae</taxon>
        <taxon>Agaricales</taxon>
        <taxon>Agaricineae</taxon>
        <taxon>Hydnangiaceae</taxon>
        <taxon>Laccaria</taxon>
    </lineage>
</organism>
<feature type="non-terminal residue" evidence="1">
    <location>
        <position position="1"/>
    </location>
</feature>
<dbReference type="EMBL" id="KN838734">
    <property type="protein sequence ID" value="KIJ96040.1"/>
    <property type="molecule type" value="Genomic_DNA"/>
</dbReference>
<sequence length="102" mass="11804">NRLKGEYDMVCIQEPHFDFRGITRAMGVWTVIYPSAHAEEREGKVTRSLILIHCRISSDIWRQIEVKSKDVTAIQLEGPNGQLNIYNVYNDCTHSRTIQTLK</sequence>
<dbReference type="HOGENOM" id="CLU_159031_1_0_1"/>